<reference evidence="2" key="1">
    <citation type="journal article" date="2015" name="MBio">
        <title>Genome-Resolved Metagenomic Analysis Reveals Roles for Candidate Phyla and Other Microbial Community Members in Biogeochemical Transformations in Oil Reservoirs.</title>
        <authorList>
            <person name="Hu P."/>
            <person name="Tom L."/>
            <person name="Singh A."/>
            <person name="Thomas B.C."/>
            <person name="Baker B.J."/>
            <person name="Piceno Y.M."/>
            <person name="Andersen G.L."/>
            <person name="Banfield J.F."/>
        </authorList>
    </citation>
    <scope>NUCLEOTIDE SEQUENCE [LARGE SCALE GENOMIC DNA]</scope>
</reference>
<sequence>MHRNPHVFKNIVPINNGMLMLKEIVNLERGVILITGDAKKLARIFLNAWLSKGKLFLAEYLPFEVGYPESVFIGNIDETIKLDGYFLYSLLSRPKTERKKYYSFISNHDDRVILIYEPKYFKDSVFKYAIKDFIDYLVAYKRETMGMERIDVYKLEEGRVIKKETYIRRF</sequence>
<dbReference type="GeneID" id="8095155"/>
<protein>
    <submittedName>
        <fullName evidence="1">Uncharacterized protein</fullName>
    </submittedName>
</protein>
<evidence type="ECO:0000313" key="1">
    <source>
        <dbReference type="EMBL" id="KUK17104.1"/>
    </source>
</evidence>
<dbReference type="EMBL" id="LGFD01000036">
    <property type="protein sequence ID" value="KUK17104.1"/>
    <property type="molecule type" value="Genomic_DNA"/>
</dbReference>
<comment type="caution">
    <text evidence="1">The sequence shown here is derived from an EMBL/GenBank/DDBJ whole genome shotgun (WGS) entry which is preliminary data.</text>
</comment>
<gene>
    <name evidence="1" type="ORF">XD54_1617</name>
</gene>
<dbReference type="PATRIC" id="fig|172049.5.peg.1088"/>
<accession>A0A101EL22</accession>
<organism evidence="1 2">
    <name type="scientific">Thermococcus sibiricus</name>
    <dbReference type="NCBI Taxonomy" id="172049"/>
    <lineage>
        <taxon>Archaea</taxon>
        <taxon>Methanobacteriati</taxon>
        <taxon>Methanobacteriota</taxon>
        <taxon>Thermococci</taxon>
        <taxon>Thermococcales</taxon>
        <taxon>Thermococcaceae</taxon>
        <taxon>Thermococcus</taxon>
    </lineage>
</organism>
<name>A0A101EL22_9EURY</name>
<proteinExistence type="predicted"/>
<dbReference type="Proteomes" id="UP000053911">
    <property type="component" value="Unassembled WGS sequence"/>
</dbReference>
<dbReference type="RefSeq" id="WP_228359817.1">
    <property type="nucleotide sequence ID" value="NZ_LGFD01000036.1"/>
</dbReference>
<evidence type="ECO:0000313" key="2">
    <source>
        <dbReference type="Proteomes" id="UP000053911"/>
    </source>
</evidence>
<dbReference type="AlphaFoldDB" id="A0A101EL22"/>